<dbReference type="Proteomes" id="UP000217171">
    <property type="component" value="Chromosome"/>
</dbReference>
<dbReference type="InterPro" id="IPR013830">
    <property type="entry name" value="SGNH_hydro"/>
</dbReference>
<dbReference type="GO" id="GO:0004622">
    <property type="term" value="F:phosphatidylcholine lysophospholipase activity"/>
    <property type="evidence" value="ECO:0007669"/>
    <property type="project" value="TreeGrafter"/>
</dbReference>
<proteinExistence type="predicted"/>
<organism evidence="2 3">
    <name type="scientific">Candidatus Nanopelagicus hibericus</name>
    <dbReference type="NCBI Taxonomy" id="1884915"/>
    <lineage>
        <taxon>Bacteria</taxon>
        <taxon>Bacillati</taxon>
        <taxon>Actinomycetota</taxon>
        <taxon>Actinomycetes</taxon>
        <taxon>Candidatus Nanopelagicales</taxon>
        <taxon>Candidatus Nanopelagicaceae</taxon>
        <taxon>Candidatus Nanopelagicus</taxon>
    </lineage>
</organism>
<dbReference type="AlphaFoldDB" id="A0A249K8F4"/>
<gene>
    <name evidence="2" type="ORF">B1s21160_01735</name>
</gene>
<name>A0A249K8F4_9ACTN</name>
<dbReference type="InterPro" id="IPR051532">
    <property type="entry name" value="Ester_Hydrolysis_Enzymes"/>
</dbReference>
<reference evidence="2 3" key="1">
    <citation type="submission" date="2016-07" db="EMBL/GenBank/DDBJ databases">
        <title>High microdiversification within the ubiquitous acI lineage of Actinobacteria.</title>
        <authorList>
            <person name="Neuenschwander S.M."/>
            <person name="Salcher M."/>
            <person name="Ghai R."/>
            <person name="Pernthaler J."/>
        </authorList>
    </citation>
    <scope>NUCLEOTIDE SEQUENCE [LARGE SCALE GENOMIC DNA]</scope>
    <source>
        <strain evidence="2">MMS-21-160</strain>
    </source>
</reference>
<sequence length="285" mass="32183">MDAIRSHPTFVVLGDSAAFGTGDEVNKGKFRGWAGFLADAFQDGCDYYNFSRPGAKSAEVLAVQLPKALRQNPDICAVIVGGNDMLRNGFDPITLYNNLRSCCQQLLAMGSEIIMVELHDPNKLLRLPRLMSRVLSRRVNAVNAVYRKVALEFEIVTIKTRAINDVHNLRNWHIDRMHPGPAGHFMLARNIAMQLRQRGWAISLPYELSVTHKSRAQKVKWMLRNGTPWFLKRSVDLLPAALILMAFEMGRIIFEKINPHKKAAELPFLAKIEQDPQIRALLKAS</sequence>
<dbReference type="RefSeq" id="WP_095672158.1">
    <property type="nucleotide sequence ID" value="NZ_CP016771.1"/>
</dbReference>
<dbReference type="InterPro" id="IPR036514">
    <property type="entry name" value="SGNH_hydro_sf"/>
</dbReference>
<dbReference type="EMBL" id="CP016771">
    <property type="protein sequence ID" value="ASY13077.1"/>
    <property type="molecule type" value="Genomic_DNA"/>
</dbReference>
<dbReference type="OrthoDB" id="3465773at2"/>
<accession>A0A249K8F4</accession>
<dbReference type="PANTHER" id="PTHR30383">
    <property type="entry name" value="THIOESTERASE 1/PROTEASE 1/LYSOPHOSPHOLIPASE L1"/>
    <property type="match status" value="1"/>
</dbReference>
<dbReference type="Gene3D" id="3.40.50.1110">
    <property type="entry name" value="SGNH hydrolase"/>
    <property type="match status" value="1"/>
</dbReference>
<protein>
    <submittedName>
        <fullName evidence="2">Lysophospholipase</fullName>
    </submittedName>
</protein>
<dbReference type="KEGG" id="nhi:B1s21160_01735"/>
<dbReference type="Pfam" id="PF13472">
    <property type="entry name" value="Lipase_GDSL_2"/>
    <property type="match status" value="1"/>
</dbReference>
<feature type="domain" description="SGNH hydrolase-type esterase" evidence="1">
    <location>
        <begin position="12"/>
        <end position="184"/>
    </location>
</feature>
<evidence type="ECO:0000259" key="1">
    <source>
        <dbReference type="Pfam" id="PF13472"/>
    </source>
</evidence>
<dbReference type="PANTHER" id="PTHR30383:SF5">
    <property type="entry name" value="SGNH HYDROLASE-TYPE ESTERASE DOMAIN-CONTAINING PROTEIN"/>
    <property type="match status" value="1"/>
</dbReference>
<evidence type="ECO:0000313" key="2">
    <source>
        <dbReference type="EMBL" id="ASY13077.1"/>
    </source>
</evidence>
<evidence type="ECO:0000313" key="3">
    <source>
        <dbReference type="Proteomes" id="UP000217171"/>
    </source>
</evidence>
<dbReference type="CDD" id="cd01832">
    <property type="entry name" value="SGNH_hydrolase_like_1"/>
    <property type="match status" value="1"/>
</dbReference>
<keyword evidence="3" id="KW-1185">Reference proteome</keyword>
<dbReference type="SUPFAM" id="SSF52266">
    <property type="entry name" value="SGNH hydrolase"/>
    <property type="match status" value="1"/>
</dbReference>